<dbReference type="AlphaFoldDB" id="A0A2G9I9W4"/>
<evidence type="ECO:0000256" key="4">
    <source>
        <dbReference type="RuleBase" id="RU003718"/>
    </source>
</evidence>
<dbReference type="FunFam" id="3.40.50.2000:FF:000051">
    <property type="entry name" value="Glycosyltransferase"/>
    <property type="match status" value="1"/>
</dbReference>
<dbReference type="SUPFAM" id="SSF53756">
    <property type="entry name" value="UDP-Glycosyltransferase/glycogen phosphorylase"/>
    <property type="match status" value="1"/>
</dbReference>
<dbReference type="CDD" id="cd03784">
    <property type="entry name" value="GT1_Gtf-like"/>
    <property type="match status" value="1"/>
</dbReference>
<evidence type="ECO:0000256" key="1">
    <source>
        <dbReference type="ARBA" id="ARBA00009995"/>
    </source>
</evidence>
<dbReference type="Pfam" id="PF00201">
    <property type="entry name" value="UDPGT"/>
    <property type="match status" value="1"/>
</dbReference>
<dbReference type="Proteomes" id="UP000231279">
    <property type="component" value="Unassembled WGS sequence"/>
</dbReference>
<organism evidence="6 7">
    <name type="scientific">Handroanthus impetiginosus</name>
    <dbReference type="NCBI Taxonomy" id="429701"/>
    <lineage>
        <taxon>Eukaryota</taxon>
        <taxon>Viridiplantae</taxon>
        <taxon>Streptophyta</taxon>
        <taxon>Embryophyta</taxon>
        <taxon>Tracheophyta</taxon>
        <taxon>Spermatophyta</taxon>
        <taxon>Magnoliopsida</taxon>
        <taxon>eudicotyledons</taxon>
        <taxon>Gunneridae</taxon>
        <taxon>Pentapetalae</taxon>
        <taxon>asterids</taxon>
        <taxon>lamiids</taxon>
        <taxon>Lamiales</taxon>
        <taxon>Bignoniaceae</taxon>
        <taxon>Crescentiina</taxon>
        <taxon>Tabebuia alliance</taxon>
        <taxon>Handroanthus</taxon>
    </lineage>
</organism>
<dbReference type="GO" id="GO:0008194">
    <property type="term" value="F:UDP-glycosyltransferase activity"/>
    <property type="evidence" value="ECO:0007669"/>
    <property type="project" value="InterPro"/>
</dbReference>
<name>A0A2G9I9W4_9LAMI</name>
<dbReference type="InterPro" id="IPR035595">
    <property type="entry name" value="UDP_glycos_trans_CS"/>
</dbReference>
<evidence type="ECO:0000256" key="5">
    <source>
        <dbReference type="RuleBase" id="RU362057"/>
    </source>
</evidence>
<evidence type="ECO:0000256" key="2">
    <source>
        <dbReference type="ARBA" id="ARBA00022676"/>
    </source>
</evidence>
<reference evidence="7" key="1">
    <citation type="journal article" date="2018" name="Gigascience">
        <title>Genome assembly of the Pink Ipe (Handroanthus impetiginosus, Bignoniaceae), a highly valued, ecologically keystone Neotropical timber forest tree.</title>
        <authorList>
            <person name="Silva-Junior O.B."/>
            <person name="Grattapaglia D."/>
            <person name="Novaes E."/>
            <person name="Collevatti R.G."/>
        </authorList>
    </citation>
    <scope>NUCLEOTIDE SEQUENCE [LARGE SCALE GENOMIC DNA]</scope>
    <source>
        <strain evidence="7">cv. UFG-1</strain>
    </source>
</reference>
<evidence type="ECO:0000313" key="7">
    <source>
        <dbReference type="Proteomes" id="UP000231279"/>
    </source>
</evidence>
<evidence type="ECO:0000256" key="3">
    <source>
        <dbReference type="ARBA" id="ARBA00022679"/>
    </source>
</evidence>
<comment type="similarity">
    <text evidence="1 4">Belongs to the UDP-glycosyltransferase family.</text>
</comment>
<keyword evidence="3 4" id="KW-0808">Transferase</keyword>
<dbReference type="OrthoDB" id="5835829at2759"/>
<dbReference type="EC" id="2.4.1.-" evidence="5"/>
<dbReference type="InterPro" id="IPR002213">
    <property type="entry name" value="UDP_glucos_trans"/>
</dbReference>
<keyword evidence="7" id="KW-1185">Reference proteome</keyword>
<sequence length="476" mass="52553">MEAAQPHIAILPTPGMGHLIPLVQFAKNLHQHHGISATFIIPNNGPLSKAQSTFLSALPASIDYLLLPDVNFDDLAADVKIETRISLAVTRSLPSIYDAVKSLQERKKLSAFVVDLFGTDAFEVAKTLNIPPYVFFPSTAMALSLFFYLPKLDEKVSCEYRDVPEKLQIPGCIPIHGKDLLDPVQDRKNDAYKWVLHHAKRYRMAQGIILNSFKELEPGPIEALQKENGEPAVYPVGPLIQMGSSKPEVDREPCVSLKWLDDQPSGSVLFVSFGSGGTLSHEQITELALGLEMSEQRFLWVVRCPNNKTSNATYFNIQNSDDPLAYLPQGFLDRTQGRGLVVPSWAPQAQILAHESIGAFLTHCGWNSILESVVNGVPMIAWPLYAEQRMNAVMLHEDIKVAVRPKFGENGLLGRVEITNVVKSLMEGEEGKRIRNRMRDLKAAAAKALGENGSSTKLLGELAAKWKGNTPTNRSV</sequence>
<dbReference type="PROSITE" id="PS00375">
    <property type="entry name" value="UDPGT"/>
    <property type="match status" value="1"/>
</dbReference>
<dbReference type="PANTHER" id="PTHR48046:SF6">
    <property type="entry name" value="GLYCOSYLTRANSFERASE"/>
    <property type="match status" value="1"/>
</dbReference>
<dbReference type="Gene3D" id="3.40.50.2000">
    <property type="entry name" value="Glycogen Phosphorylase B"/>
    <property type="match status" value="2"/>
</dbReference>
<comment type="caution">
    <text evidence="6">The sequence shown here is derived from an EMBL/GenBank/DDBJ whole genome shotgun (WGS) entry which is preliminary data.</text>
</comment>
<protein>
    <recommendedName>
        <fullName evidence="5">Glycosyltransferase</fullName>
        <ecNumber evidence="5">2.4.1.-</ecNumber>
    </recommendedName>
</protein>
<dbReference type="EMBL" id="NKXS01000078">
    <property type="protein sequence ID" value="PIN26543.1"/>
    <property type="molecule type" value="Genomic_DNA"/>
</dbReference>
<proteinExistence type="inferred from homology"/>
<gene>
    <name evidence="6" type="ORF">CDL12_00713</name>
</gene>
<keyword evidence="2 4" id="KW-0328">Glycosyltransferase</keyword>
<dbReference type="FunFam" id="3.40.50.2000:FF:000054">
    <property type="entry name" value="Glycosyltransferase"/>
    <property type="match status" value="1"/>
</dbReference>
<accession>A0A2G9I9W4</accession>
<evidence type="ECO:0000313" key="6">
    <source>
        <dbReference type="EMBL" id="PIN26543.1"/>
    </source>
</evidence>
<dbReference type="PANTHER" id="PTHR48046">
    <property type="entry name" value="UDP-GLYCOSYLTRANSFERASE 72E1"/>
    <property type="match status" value="1"/>
</dbReference>